<keyword evidence="2" id="KW-1185">Reference proteome</keyword>
<sequence>MSNRRILLMALCIFVVTIASICASLIPVMRKVLADREVNIAHRDAQRAMAKYAKGLTPCTYFTGDLDGWLQKYLSGRPDVSIDVEPSFSPQYAIRLVGQDLYYFEFDSPLYDASGSPPPKFNPPSKPIIYHSRFSSEIARQLSRVMRDDIDHAQATLGDGYDGTNYYLRMQKSCAMTWSPSQGTQAGDFVELSELLAQHAKARDATEIATNEQKILAILKRMQSS</sequence>
<comment type="caution">
    <text evidence="1">The sequence shown here is derived from an EMBL/GenBank/DDBJ whole genome shotgun (WGS) entry which is preliminary data.</text>
</comment>
<name>A0ABS2KCM7_9GAMM</name>
<organism evidence="1 2">
    <name type="scientific">Dyella mobilis</name>
    <dbReference type="NCBI Taxonomy" id="1849582"/>
    <lineage>
        <taxon>Bacteria</taxon>
        <taxon>Pseudomonadati</taxon>
        <taxon>Pseudomonadota</taxon>
        <taxon>Gammaproteobacteria</taxon>
        <taxon>Lysobacterales</taxon>
        <taxon>Rhodanobacteraceae</taxon>
        <taxon>Dyella</taxon>
    </lineage>
</organism>
<evidence type="ECO:0000313" key="2">
    <source>
        <dbReference type="Proteomes" id="UP001430193"/>
    </source>
</evidence>
<dbReference type="RefSeq" id="WP_204630541.1">
    <property type="nucleotide sequence ID" value="NZ_BSOC01000007.1"/>
</dbReference>
<dbReference type="Proteomes" id="UP001430193">
    <property type="component" value="Unassembled WGS sequence"/>
</dbReference>
<evidence type="ECO:0000313" key="1">
    <source>
        <dbReference type="EMBL" id="MBM7128919.1"/>
    </source>
</evidence>
<proteinExistence type="predicted"/>
<dbReference type="EMBL" id="JADIKF010000036">
    <property type="protein sequence ID" value="MBM7128919.1"/>
    <property type="molecule type" value="Genomic_DNA"/>
</dbReference>
<gene>
    <name evidence="1" type="ORF">ISS99_05225</name>
</gene>
<accession>A0ABS2KCM7</accession>
<protein>
    <submittedName>
        <fullName evidence="1">Uncharacterized protein</fullName>
    </submittedName>
</protein>
<reference evidence="1" key="1">
    <citation type="submission" date="2020-10" db="EMBL/GenBank/DDBJ databases">
        <title>Phylogeny of dyella-like bacteria.</title>
        <authorList>
            <person name="Fu J."/>
        </authorList>
    </citation>
    <scope>NUCLEOTIDE SEQUENCE</scope>
    <source>
        <strain evidence="1">DHON07</strain>
    </source>
</reference>